<sequence>MENTAARHNLYVQLVCALSLPLHPQRSPPLPPAMSAQNFSAMLAKTKFATFDPLISRIYTSPSASRGDWGLKYTLPSSTAVHPRPKYLRVLNLDAGQGLDCDYRSGEREARFIERWGDGRHGWVNKDEHESRSFIELQRNNADQYRKFASGGVKTKKSTSISELKVDEPAEGNAKRDDMLDASAPFMPDIEAMSEKRFHAYLDELRGRRVEYAQHLAKTDAAFTDSNLLRAAVSSKRRDKTHSRYIAESKMAGLKAGRSEEIVPSPHDLFGLAYAKPMMSAQPFTDPSVVQRETNTLTSYPGRILPSNTGKQSYMAKRDTRAAQMMSRGGRGVSAETFTVGLGGVTATMAKGTHNGTSNEGLDEPFDHTRTDPTRGASVFKILHAAVIEPPKVVLSPSTSVARGRADADPRKANQNGPVSSSAKQASPLDSFTFDMQVYATRTADAARLEANAGARVPGERGWIGMEPRLLPSPSSSHADNLATGGRLNLHKAFGRNATEAKNRANLISDITSIMSSIKNKSAAAAPAASGSRSFSTTAHRRESNPTGKPAADLPTADPAKALASATDEISGPGFGHGKEVENTGGHGDGLVDGDWRQLEENVGGEVRYGEEEVAQGEKKVK</sequence>
<dbReference type="Proteomes" id="UP001241377">
    <property type="component" value="Unassembled WGS sequence"/>
</dbReference>
<evidence type="ECO:0000313" key="2">
    <source>
        <dbReference type="Proteomes" id="UP001241377"/>
    </source>
</evidence>
<dbReference type="EMBL" id="JASBWR010000031">
    <property type="protein sequence ID" value="KAJ9105985.1"/>
    <property type="molecule type" value="Genomic_DNA"/>
</dbReference>
<evidence type="ECO:0000313" key="1">
    <source>
        <dbReference type="EMBL" id="KAJ9105985.1"/>
    </source>
</evidence>
<organism evidence="1 2">
    <name type="scientific">Naganishia cerealis</name>
    <dbReference type="NCBI Taxonomy" id="610337"/>
    <lineage>
        <taxon>Eukaryota</taxon>
        <taxon>Fungi</taxon>
        <taxon>Dikarya</taxon>
        <taxon>Basidiomycota</taxon>
        <taxon>Agaricomycotina</taxon>
        <taxon>Tremellomycetes</taxon>
        <taxon>Filobasidiales</taxon>
        <taxon>Filobasidiaceae</taxon>
        <taxon>Naganishia</taxon>
    </lineage>
</organism>
<reference evidence="1" key="1">
    <citation type="submission" date="2023-04" db="EMBL/GenBank/DDBJ databases">
        <title>Draft Genome sequencing of Naganishia species isolated from polar environments using Oxford Nanopore Technology.</title>
        <authorList>
            <person name="Leo P."/>
            <person name="Venkateswaran K."/>
        </authorList>
    </citation>
    <scope>NUCLEOTIDE SEQUENCE</scope>
    <source>
        <strain evidence="1">MNA-CCFEE 5261</strain>
    </source>
</reference>
<protein>
    <submittedName>
        <fullName evidence="1">Uncharacterized protein</fullName>
    </submittedName>
</protein>
<accession>A0ACC2W2M4</accession>
<comment type="caution">
    <text evidence="1">The sequence shown here is derived from an EMBL/GenBank/DDBJ whole genome shotgun (WGS) entry which is preliminary data.</text>
</comment>
<proteinExistence type="predicted"/>
<name>A0ACC2W2M4_9TREE</name>
<gene>
    <name evidence="1" type="ORF">QFC19_003320</name>
</gene>
<keyword evidence="2" id="KW-1185">Reference proteome</keyword>